<organism evidence="1 2">
    <name type="scientific">Apiospora marii</name>
    <dbReference type="NCBI Taxonomy" id="335849"/>
    <lineage>
        <taxon>Eukaryota</taxon>
        <taxon>Fungi</taxon>
        <taxon>Dikarya</taxon>
        <taxon>Ascomycota</taxon>
        <taxon>Pezizomycotina</taxon>
        <taxon>Sordariomycetes</taxon>
        <taxon>Xylariomycetidae</taxon>
        <taxon>Amphisphaeriales</taxon>
        <taxon>Apiosporaceae</taxon>
        <taxon>Apiospora</taxon>
    </lineage>
</organism>
<name>A0ABR1RF11_9PEZI</name>
<dbReference type="EMBL" id="JAQQWI010000016">
    <property type="protein sequence ID" value="KAK8009070.1"/>
    <property type="molecule type" value="Genomic_DNA"/>
</dbReference>
<proteinExistence type="predicted"/>
<evidence type="ECO:0000313" key="1">
    <source>
        <dbReference type="EMBL" id="KAK8009070.1"/>
    </source>
</evidence>
<dbReference type="GO" id="GO:0016301">
    <property type="term" value="F:kinase activity"/>
    <property type="evidence" value="ECO:0007669"/>
    <property type="project" value="UniProtKB-KW"/>
</dbReference>
<reference evidence="1 2" key="1">
    <citation type="submission" date="2023-01" db="EMBL/GenBank/DDBJ databases">
        <title>Analysis of 21 Apiospora genomes using comparative genomics revels a genus with tremendous synthesis potential of carbohydrate active enzymes and secondary metabolites.</title>
        <authorList>
            <person name="Sorensen T."/>
        </authorList>
    </citation>
    <scope>NUCLEOTIDE SEQUENCE [LARGE SCALE GENOMIC DNA]</scope>
    <source>
        <strain evidence="1 2">CBS 20057</strain>
    </source>
</reference>
<comment type="caution">
    <text evidence="1">The sequence shown here is derived from an EMBL/GenBank/DDBJ whole genome shotgun (WGS) entry which is preliminary data.</text>
</comment>
<keyword evidence="2" id="KW-1185">Reference proteome</keyword>
<evidence type="ECO:0000313" key="2">
    <source>
        <dbReference type="Proteomes" id="UP001396898"/>
    </source>
</evidence>
<gene>
    <name evidence="1" type="ORF">PG991_011621</name>
</gene>
<keyword evidence="1" id="KW-0808">Transferase</keyword>
<accession>A0ABR1RF11</accession>
<dbReference type="InterPro" id="IPR016477">
    <property type="entry name" value="Fructo-/Ketosamine-3-kinase"/>
</dbReference>
<keyword evidence="1" id="KW-0418">Kinase</keyword>
<protein>
    <submittedName>
        <fullName evidence="1">Fructosamine kinase-domain-containing protein</fullName>
    </submittedName>
</protein>
<sequence length="131" mass="15024">MAESEYKAMALLFPAMTMMMPRPVAWGAYKDTPDTWFYLCQYFELSGDVPEFYELAACLGELHRQSARAGDFGLDLVTYGGKNTEYFPPCRTWEETFSKGLQWTFDFEEDSTSKKRARARMTRCGVSATLC</sequence>
<dbReference type="Proteomes" id="UP001396898">
    <property type="component" value="Unassembled WGS sequence"/>
</dbReference>
<dbReference type="Pfam" id="PF03881">
    <property type="entry name" value="Fructosamin_kin"/>
    <property type="match status" value="1"/>
</dbReference>